<proteinExistence type="predicted"/>
<dbReference type="OrthoDB" id="9810371at2"/>
<dbReference type="Pfam" id="PF12128">
    <property type="entry name" value="DUF3584"/>
    <property type="match status" value="1"/>
</dbReference>
<dbReference type="STRING" id="1122252.SAMN05660443_1244"/>
<dbReference type="InterPro" id="IPR021979">
    <property type="entry name" value="DUF3584"/>
</dbReference>
<dbReference type="RefSeq" id="WP_091960746.1">
    <property type="nucleotide sequence ID" value="NZ_FOLH01000002.1"/>
</dbReference>
<keyword evidence="4" id="KW-1185">Reference proteome</keyword>
<accession>A0A1I1FVQ7</accession>
<dbReference type="Proteomes" id="UP000199058">
    <property type="component" value="Unassembled WGS sequence"/>
</dbReference>
<reference evidence="3 4" key="1">
    <citation type="submission" date="2016-10" db="EMBL/GenBank/DDBJ databases">
        <authorList>
            <person name="de Groot N.N."/>
        </authorList>
    </citation>
    <scope>NUCLEOTIDE SEQUENCE [LARGE SCALE GENOMIC DNA]</scope>
    <source>
        <strain evidence="3 4">DSM 18438</strain>
    </source>
</reference>
<dbReference type="EMBL" id="FOLH01000002">
    <property type="protein sequence ID" value="SFC03537.1"/>
    <property type="molecule type" value="Genomic_DNA"/>
</dbReference>
<dbReference type="AlphaFoldDB" id="A0A1I1FVQ7"/>
<organism evidence="3 4">
    <name type="scientific">Marinospirillum celere</name>
    <dbReference type="NCBI Taxonomy" id="1122252"/>
    <lineage>
        <taxon>Bacteria</taxon>
        <taxon>Pseudomonadati</taxon>
        <taxon>Pseudomonadota</taxon>
        <taxon>Gammaproteobacteria</taxon>
        <taxon>Oceanospirillales</taxon>
        <taxon>Oceanospirillaceae</taxon>
        <taxon>Marinospirillum</taxon>
    </lineage>
</organism>
<evidence type="ECO:0000313" key="3">
    <source>
        <dbReference type="EMBL" id="SFC03537.1"/>
    </source>
</evidence>
<evidence type="ECO:0000256" key="1">
    <source>
        <dbReference type="SAM" id="Coils"/>
    </source>
</evidence>
<gene>
    <name evidence="3" type="ORF">SAMN05660443_1244</name>
</gene>
<evidence type="ECO:0000313" key="4">
    <source>
        <dbReference type="Proteomes" id="UP000199058"/>
    </source>
</evidence>
<feature type="compositionally biased region" description="Basic and acidic residues" evidence="2">
    <location>
        <begin position="411"/>
        <end position="430"/>
    </location>
</feature>
<feature type="region of interest" description="Disordered" evidence="2">
    <location>
        <begin position="410"/>
        <end position="433"/>
    </location>
</feature>
<keyword evidence="1" id="KW-0175">Coiled coil</keyword>
<sequence length="1226" mass="143551">MSHLLRIILINSHLDGVVELALDGHTNICGTNASGKTTLQRLLPVFYGELPNKVVPRTRKKFDEFYLPNSNSYLIYEYRREDGDLCQAVLTRKADGGVEYRFIKAGYLPGDYLQETPEGLRAFNYSDWASGLRQQQRVVSPKLAATSEYRSIIQNDFSLLRGNSREGLRLRQLAAQFSLVKQTHRIRHMEKLVSAVHAKEGKMDTLKTMLAAIFEEDGVELPVTGVRNTKAREWIQQMRQSMRLDSLQQEFTQLNKLDQQLAALEAELWQLHPLLEKDAAQLQTLQADEEALLNQLNYELQQQQQSYEEERNGFNDRLSETRSELRQVEAELEDLHARYDQFIERDMPGLEADLQSLTQWRQDREELDKHLQLMRDELGDSQQKLEARKLELSLSLERQTREAYARIQELQNEKESRREAQEEERSRLQQEQELQVTENQTLFQEQLDEMTEQLAAIRAREKVSQLNEEELEKLELAQARVEQAQQQLQVHSKTLEALRQEAETSKEKRRQASEQLTQLRQQLSLAEARQRELERQKDPEQGTLRHFLRAHQPGWEQSLGKVLRSDLLERSDLSPQQVAGDEQRLFNLQLDLNAIELPDYARDEQELLLALEAATHRVADLQADSQASEKHLAECNLDVKQREEALEGARLTLRKVEAEIDYAVDARNRLQEEQRLLEKERRESLQAQIQQLEGRKQQLLAQRDQSLEALRHEYQTQLLEFKADWQEQLQTLDRQIQQQQEQLQALRDEQQQQLDELEAAFNRELEEKQLDPRHLREVEERRQRLDEKIRITSGRRDELDAYHKFIRIDWEKRKPELLQSEARLKQEARQAEQALEKLKEDFKTKRAGYNQRLQQLKKRLEEHQRLLNQLGPLVSRLESLTPPEQPPQQALMAGDVTERIERAQKAFTESDQLRHQFRKSLEDFEAHLIKDASSDFIDYLNNERQKLEGDRPGSANPRQLLPILAGMLKLLEDQQHQLLEQGRNLGADLSKFFTVFRDLNLRIHEQSRRLSREVADDLLLEGISKSEVKIQSTIDELGFWKPLRHFASLYEDWRLSGERLPGNEYLHALADVVELLRSDQSYTFESLLRLELHLNEGGTDLIIRNDRQLLESSSHGMAYLILCKFLLAFTRLLRGPADIAIHWPIDEIGTLAYHNVEKLFKACESNRIHIVGAFPNPESDVLLLFQHRYLIDRDSNNPNKRQLKRIQPQLSRLAERLQQKHQEVVS</sequence>
<name>A0A1I1FVQ7_9GAMM</name>
<evidence type="ECO:0008006" key="5">
    <source>
        <dbReference type="Google" id="ProtNLM"/>
    </source>
</evidence>
<feature type="coiled-coil region" evidence="1">
    <location>
        <begin position="639"/>
        <end position="870"/>
    </location>
</feature>
<evidence type="ECO:0000256" key="2">
    <source>
        <dbReference type="SAM" id="MobiDB-lite"/>
    </source>
</evidence>
<protein>
    <recommendedName>
        <fullName evidence="5">ATP-binding protein</fullName>
    </recommendedName>
</protein>